<sequence length="1243" mass="146419">MKVQPRLRHLPLMPSSPDSELSETLETVWEMDVRSISWSIALSYLMTVPSDITQNFLKTVFRSESSLSEQKIKAKVYKIKKILREFNPVLKRYNIQNDYAMKKFINHFRNFFFSNFNENNWLSVLQNVANDLRCVIYLYAIDSTENCQLFSQLEPKELRSDYPKLVIFCHSENKNQTSILPKFNFGLPSKFARLLRKKCLNKVLRKICLSEDEIQEVHKNISTGKNFLISLLQSSSKRIIPSLYKPPYIVRKLADVGFSVDPKLTDENGFSAFHYSIGLPETRIVWLLYNFAANMFHLKDHNVRNPNGKIRDTLIEIDEIIKRDISRALELSPSYKKTAGQILRFNQYQREVIEEYFRLKENTGIEDYKMKIISILKKYEEFFYFKSPLYNHTLVLNNELGLFHNFVLHTEYHENLDIFTSMMFFDQFPHITGYMNQTNRDVFTEALSSLFLSILSNNFFPKYEHKSEVFHCGRHPDDCEQENNAQRFVAFHYRQCFLSNAIALSNEVKCSFCDAQSASIDLLEIIRESLTHLREIEDEFLIVRIKVYLETATDSSYLEKESTRMLTFERTLQVLGDILNNETVSKTVVKFLISSCLPSDLRLQLIKIRHHCLSKYRSSAVQGRIDIESRDHVYLDCIHDELHTIDQVAKCVLDSQRFRVEEFLIEKCKINAGYVCKNIMSKLENKISEIISKRKEIFLTQKENFSFLLRALFNYAIEQLGTLKVFTEFKDLSEAINYLLKFVAAHWKEHSTVLLHISEKLRNFISTVKTNDITDPIKLQLNNILLENLKILEDIFRNFQIFKSPFNFCYLALPSILSEVKDFDIFTPKEKMIIKEKISEFVTNSNEAIQALVLDCSERRRPSSEAVFEGMIMPENKRSELKKCFSEISKMNELHEVFGDTKQISNKTLFHFLLSNLDEYVIFSLEEKEKIKYLNQFWRFQSHSYPFKPLHKFLATYMANDSESFYEHDAIIKTLKDQLDILFIYEDKRPLIEKRIRKNFESARKTLKSIKQEQKIETWYKNMNDDILNLELDKEEYLSVLLKISLPKAIKHKLIRNLNQKMLFLINRIHHMSRLLIFEDLTICSLWKSKVWRGNKNEEKHLKSLLVQRYLTERSVKASLELLLFDCMLLLESDELADLWKKTNNMFIGSNMIQILAHGNPLIEAAGSFLDPTDLASDLIDKILNLIDDKPVLQMLSKLWLQEKTCKESYLIDYISNTDDLVCKIIKHCPKWKNYLKLLPLRR</sequence>
<evidence type="ECO:0000313" key="1">
    <source>
        <dbReference type="EMBL" id="CAL1295500.1"/>
    </source>
</evidence>
<gene>
    <name evidence="1" type="ORF">LARSCL_LOCUS19300</name>
</gene>
<comment type="caution">
    <text evidence="1">The sequence shown here is derived from an EMBL/GenBank/DDBJ whole genome shotgun (WGS) entry which is preliminary data.</text>
</comment>
<protein>
    <submittedName>
        <fullName evidence="1">Uncharacterized protein</fullName>
    </submittedName>
</protein>
<dbReference type="Proteomes" id="UP001497382">
    <property type="component" value="Unassembled WGS sequence"/>
</dbReference>
<dbReference type="AlphaFoldDB" id="A0AAV2BIJ5"/>
<dbReference type="EMBL" id="CAXIEN010000372">
    <property type="protein sequence ID" value="CAL1295500.1"/>
    <property type="molecule type" value="Genomic_DNA"/>
</dbReference>
<accession>A0AAV2BIJ5</accession>
<evidence type="ECO:0000313" key="2">
    <source>
        <dbReference type="Proteomes" id="UP001497382"/>
    </source>
</evidence>
<reference evidence="1 2" key="1">
    <citation type="submission" date="2024-04" db="EMBL/GenBank/DDBJ databases">
        <authorList>
            <person name="Rising A."/>
            <person name="Reimegard J."/>
            <person name="Sonavane S."/>
            <person name="Akerstrom W."/>
            <person name="Nylinder S."/>
            <person name="Hedman E."/>
            <person name="Kallberg Y."/>
        </authorList>
    </citation>
    <scope>NUCLEOTIDE SEQUENCE [LARGE SCALE GENOMIC DNA]</scope>
</reference>
<keyword evidence="2" id="KW-1185">Reference proteome</keyword>
<proteinExistence type="predicted"/>
<name>A0AAV2BIJ5_9ARAC</name>
<organism evidence="1 2">
    <name type="scientific">Larinioides sclopetarius</name>
    <dbReference type="NCBI Taxonomy" id="280406"/>
    <lineage>
        <taxon>Eukaryota</taxon>
        <taxon>Metazoa</taxon>
        <taxon>Ecdysozoa</taxon>
        <taxon>Arthropoda</taxon>
        <taxon>Chelicerata</taxon>
        <taxon>Arachnida</taxon>
        <taxon>Araneae</taxon>
        <taxon>Araneomorphae</taxon>
        <taxon>Entelegynae</taxon>
        <taxon>Araneoidea</taxon>
        <taxon>Araneidae</taxon>
        <taxon>Larinioides</taxon>
    </lineage>
</organism>